<dbReference type="PANTHER" id="PTHR40446">
    <property type="entry name" value="N-ACETYLGLUCOSAMINE-1-PHOSPHODIESTER ALPHA-N-ACETYLGLUCOSAMINIDASE"/>
    <property type="match status" value="1"/>
</dbReference>
<proteinExistence type="predicted"/>
<comment type="caution">
    <text evidence="4">The sequence shown here is derived from an EMBL/GenBank/DDBJ whole genome shotgun (WGS) entry which is preliminary data.</text>
</comment>
<dbReference type="InterPro" id="IPR018711">
    <property type="entry name" value="NAGPA"/>
</dbReference>
<dbReference type="AlphaFoldDB" id="A0AAE4RY85"/>
<sequence length="1090" mass="116401">MKRILTLMFAAATVFAYGCSDNFDDSALWKDIDGMYKSLNELKAQVTTMQQQLDALAAVVSGGAVTSITQDADGHYVLSYKDADNVEHTIDIATMDDANTQPIIGMKADGEIYYWTVTTGGKTSWLLDTDGAKIPVTGRTPEIGVDDQGYWTLFGKRITDASGNPVKAEGKSASVITKVEMKDDGTVVFTLGDGVQVTAQVQNGFNVLLSVEPRTVVPDVAQPLVITYTLVGETETSVLTVEKAEGLAAKLDEQAKTITVTFPDGFEEGRLVVMFYDGADNVIIKPLIFTTMEGAPTGIRNADDLKAFASAVNAGKSLAKYTIDGEVCLMNDIDMAGTDWSDYVIGGVVTPSTADANKAVTYAMGENVFDKVFNGKNFALKNVDWTFDLADGNVAHGLFSALGAEGEIKNLTIEGVIRLTGAAPQGAAIGAFAGYAEGKITSCTNKAAIAFAGSDAANISVCLGGIAGYLQNATLTQCVNDGALTCGTIANTGNGSNSGFHQGGIVGYMKTSSLTECTNNGALSAPSGRSGGIVAVATSGQVTACVNNGKVQDDVNGIFGANPGYKRMGGLAGGASADAAFTSCVNNGDVFSQLGCRTGGFVGHNEAKITKCENKGVILSDHTLSGTNYHGSGWAAGYNKSADLITECVVGGRVGDYTVYKDNPQSAPEATYAMAIVHGKFDPTLNGLSDQYEEFYDWEVKAETQLAEGVKFYHYAMKNFAQNVYVVEADLTNPNVVLETVMADELCLNPNANNNSNNGKKLRETLSETCTRRRAEGRNIVAGINTGFFNSHDGFPRGFHIEYGEPVFINNPTVRQSLSNHRPGFTFFEDRTVSFDNRSFTGYLKVNDTDYEYYSVNDTIVRLNNTDGYDANLYTSRFRKEPHPGIYNPVGSDALFVVGRCSQQMTVNDGWFDATVTAIVDGRNGASVEVPFVSEKTDWVLQVTGEKAAALAAALKVGDAVRINANVSIGSVSKQIIMHNSSMYRFLNGGNWNAVNDATLMPATCIGADQAGTTVKLVCVDGRTSIDTGMNYWQLYMTMKKLGLHNAIRFDGGGSTTLWKWENGAGAIANRPCDSKGERSCMNYMHVRIK</sequence>
<dbReference type="Pfam" id="PF16378">
    <property type="entry name" value="DUF4988"/>
    <property type="match status" value="1"/>
</dbReference>
<gene>
    <name evidence="4" type="ORF">RVH17_10135</name>
</gene>
<accession>A0AAE4RY85</accession>
<dbReference type="PROSITE" id="PS51257">
    <property type="entry name" value="PROKAR_LIPOPROTEIN"/>
    <property type="match status" value="1"/>
</dbReference>
<evidence type="ECO:0000313" key="4">
    <source>
        <dbReference type="EMBL" id="MDU0260461.1"/>
    </source>
</evidence>
<dbReference type="GO" id="GO:0016829">
    <property type="term" value="F:lyase activity"/>
    <property type="evidence" value="ECO:0007669"/>
    <property type="project" value="UniProtKB-KW"/>
</dbReference>
<feature type="signal peptide" evidence="1">
    <location>
        <begin position="1"/>
        <end position="16"/>
    </location>
</feature>
<feature type="domain" description="Phosphodiester glycosidase" evidence="2">
    <location>
        <begin position="944"/>
        <end position="1086"/>
    </location>
</feature>
<feature type="domain" description="DUF4988" evidence="3">
    <location>
        <begin position="28"/>
        <end position="153"/>
    </location>
</feature>
<dbReference type="InterPro" id="IPR032149">
    <property type="entry name" value="DUF4988"/>
</dbReference>
<keyword evidence="1" id="KW-0732">Signal</keyword>
<keyword evidence="4" id="KW-0456">Lyase</keyword>
<feature type="chain" id="PRO_5041997643" evidence="1">
    <location>
        <begin position="17"/>
        <end position="1090"/>
    </location>
</feature>
<dbReference type="Pfam" id="PF09992">
    <property type="entry name" value="NAGPA"/>
    <property type="match status" value="1"/>
</dbReference>
<evidence type="ECO:0000259" key="3">
    <source>
        <dbReference type="Pfam" id="PF16378"/>
    </source>
</evidence>
<evidence type="ECO:0000313" key="5">
    <source>
        <dbReference type="Proteomes" id="UP001181347"/>
    </source>
</evidence>
<dbReference type="PANTHER" id="PTHR40446:SF2">
    <property type="entry name" value="N-ACETYLGLUCOSAMINE-1-PHOSPHODIESTER ALPHA-N-ACETYLGLUCOSAMINIDASE"/>
    <property type="match status" value="1"/>
</dbReference>
<dbReference type="EMBL" id="JAWDES010000005">
    <property type="protein sequence ID" value="MDU0260461.1"/>
    <property type="molecule type" value="Genomic_DNA"/>
</dbReference>
<evidence type="ECO:0000259" key="2">
    <source>
        <dbReference type="Pfam" id="PF09992"/>
    </source>
</evidence>
<reference evidence="4" key="1">
    <citation type="submission" date="2023-10" db="EMBL/GenBank/DDBJ databases">
        <title>Genome Sequence of the Bacteria from From Gut Wall in Crohn's Disease.</title>
        <authorList>
            <person name="Rodriguez-Palacios A."/>
        </authorList>
    </citation>
    <scope>NUCLEOTIDE SEQUENCE</scope>
    <source>
        <strain evidence="4">CavFT-hAR58</strain>
    </source>
</reference>
<name>A0AAE4RY85_9BACT</name>
<dbReference type="Proteomes" id="UP001181347">
    <property type="component" value="Unassembled WGS sequence"/>
</dbReference>
<organism evidence="4 5">
    <name type="scientific">Alistipes finegoldii</name>
    <dbReference type="NCBI Taxonomy" id="214856"/>
    <lineage>
        <taxon>Bacteria</taxon>
        <taxon>Pseudomonadati</taxon>
        <taxon>Bacteroidota</taxon>
        <taxon>Bacteroidia</taxon>
        <taxon>Bacteroidales</taxon>
        <taxon>Rikenellaceae</taxon>
        <taxon>Alistipes</taxon>
    </lineage>
</organism>
<protein>
    <submittedName>
        <fullName evidence="4">PL29 family lyase N-terminal domain-containing protein</fullName>
    </submittedName>
</protein>
<evidence type="ECO:0000256" key="1">
    <source>
        <dbReference type="SAM" id="SignalP"/>
    </source>
</evidence>
<dbReference type="RefSeq" id="WP_229100545.1">
    <property type="nucleotide sequence ID" value="NZ_DBFJTA010000057.1"/>
</dbReference>